<dbReference type="Proteomes" id="UP001175226">
    <property type="component" value="Unassembled WGS sequence"/>
</dbReference>
<reference evidence="2" key="1">
    <citation type="submission" date="2023-06" db="EMBL/GenBank/DDBJ databases">
        <authorList>
            <consortium name="Lawrence Berkeley National Laboratory"/>
            <person name="Ahrendt S."/>
            <person name="Sahu N."/>
            <person name="Indic B."/>
            <person name="Wong-Bajracharya J."/>
            <person name="Merenyi Z."/>
            <person name="Ke H.-M."/>
            <person name="Monk M."/>
            <person name="Kocsube S."/>
            <person name="Drula E."/>
            <person name="Lipzen A."/>
            <person name="Balint B."/>
            <person name="Henrissat B."/>
            <person name="Andreopoulos B."/>
            <person name="Martin F.M."/>
            <person name="Harder C.B."/>
            <person name="Rigling D."/>
            <person name="Ford K.L."/>
            <person name="Foster G.D."/>
            <person name="Pangilinan J."/>
            <person name="Papanicolaou A."/>
            <person name="Barry K."/>
            <person name="LaButti K."/>
            <person name="Viragh M."/>
            <person name="Koriabine M."/>
            <person name="Yan M."/>
            <person name="Riley R."/>
            <person name="Champramary S."/>
            <person name="Plett K.L."/>
            <person name="Tsai I.J."/>
            <person name="Slot J."/>
            <person name="Sipos G."/>
            <person name="Plett J."/>
            <person name="Nagy L.G."/>
            <person name="Grigoriev I.V."/>
        </authorList>
    </citation>
    <scope>NUCLEOTIDE SEQUENCE</scope>
    <source>
        <strain evidence="2">FPL87.14</strain>
    </source>
</reference>
<organism evidence="2 3">
    <name type="scientific">Armillaria borealis</name>
    <dbReference type="NCBI Taxonomy" id="47425"/>
    <lineage>
        <taxon>Eukaryota</taxon>
        <taxon>Fungi</taxon>
        <taxon>Dikarya</taxon>
        <taxon>Basidiomycota</taxon>
        <taxon>Agaricomycotina</taxon>
        <taxon>Agaricomycetes</taxon>
        <taxon>Agaricomycetidae</taxon>
        <taxon>Agaricales</taxon>
        <taxon>Marasmiineae</taxon>
        <taxon>Physalacriaceae</taxon>
        <taxon>Armillaria</taxon>
    </lineage>
</organism>
<sequence>MSSPVKSPPSDMASPVRKPGHPCQLIWYQIVFLLRLCLIFVVAFFLLAVLNVVILNARQPIHCPNASQPPALTTADGATSTWIPTFPDETSRDMFYRTANLTTFLEEEDVRGVVLLLESLEILSGNDSMLAVEQAITTIEQLSDDAGSDPDLPVDLIDAWYGLGTDACILFSHLVTLHDAGFYAMRSFALQLRHIDLALDKLWKSWTPWDYVKLHMQMKTSCGILKRQLALLNEELDKIYAVVESSRIDAAGIEKVIQDMHRTLILSFDEGQELESLWNTPDNLTFVNEDFMGVVDPRPNVHREANSV</sequence>
<evidence type="ECO:0000313" key="2">
    <source>
        <dbReference type="EMBL" id="KAK0440090.1"/>
    </source>
</evidence>
<dbReference type="EMBL" id="JAUEPT010000035">
    <property type="protein sequence ID" value="KAK0440090.1"/>
    <property type="molecule type" value="Genomic_DNA"/>
</dbReference>
<keyword evidence="1" id="KW-0472">Membrane</keyword>
<feature type="transmembrane region" description="Helical" evidence="1">
    <location>
        <begin position="26"/>
        <end position="50"/>
    </location>
</feature>
<proteinExistence type="predicted"/>
<keyword evidence="3" id="KW-1185">Reference proteome</keyword>
<comment type="caution">
    <text evidence="2">The sequence shown here is derived from an EMBL/GenBank/DDBJ whole genome shotgun (WGS) entry which is preliminary data.</text>
</comment>
<evidence type="ECO:0000256" key="1">
    <source>
        <dbReference type="SAM" id="Phobius"/>
    </source>
</evidence>
<gene>
    <name evidence="2" type="ORF">EV421DRAFT_1905559</name>
</gene>
<keyword evidence="1" id="KW-0812">Transmembrane</keyword>
<evidence type="ECO:0000313" key="3">
    <source>
        <dbReference type="Proteomes" id="UP001175226"/>
    </source>
</evidence>
<name>A0AA39MNN7_9AGAR</name>
<dbReference type="AlphaFoldDB" id="A0AA39MNN7"/>
<protein>
    <submittedName>
        <fullName evidence="2">Uncharacterized protein</fullName>
    </submittedName>
</protein>
<accession>A0AA39MNN7</accession>
<keyword evidence="1" id="KW-1133">Transmembrane helix</keyword>